<dbReference type="PANTHER" id="PTHR13482">
    <property type="entry name" value="MICRORNA PROCESSOR COMPLEX SUBUNIT DGCR8"/>
    <property type="match status" value="1"/>
</dbReference>
<dbReference type="SMART" id="SM00358">
    <property type="entry name" value="DSRM"/>
    <property type="match status" value="1"/>
</dbReference>
<dbReference type="EMBL" id="CARXXK010000004">
    <property type="protein sequence ID" value="CAI6366871.1"/>
    <property type="molecule type" value="Genomic_DNA"/>
</dbReference>
<dbReference type="GO" id="GO:0003725">
    <property type="term" value="F:double-stranded RNA binding"/>
    <property type="evidence" value="ECO:0007669"/>
    <property type="project" value="TreeGrafter"/>
</dbReference>
<evidence type="ECO:0000256" key="2">
    <source>
        <dbReference type="SAM" id="MobiDB-lite"/>
    </source>
</evidence>
<dbReference type="GO" id="GO:0042802">
    <property type="term" value="F:identical protein binding"/>
    <property type="evidence" value="ECO:0007669"/>
    <property type="project" value="InterPro"/>
</dbReference>
<dbReference type="FunFam" id="3.30.160.20:FF:000021">
    <property type="entry name" value="Microprocessor complex subunit DGCR8"/>
    <property type="match status" value="1"/>
</dbReference>
<evidence type="ECO:0000313" key="5">
    <source>
        <dbReference type="Proteomes" id="UP001160148"/>
    </source>
</evidence>
<feature type="region of interest" description="Disordered" evidence="2">
    <location>
        <begin position="274"/>
        <end position="294"/>
    </location>
</feature>
<dbReference type="SUPFAM" id="SSF54768">
    <property type="entry name" value="dsRNA-binding domain-like"/>
    <property type="match status" value="1"/>
</dbReference>
<feature type="region of interest" description="Disordered" evidence="2">
    <location>
        <begin position="1"/>
        <end position="25"/>
    </location>
</feature>
<sequence length="1008" mass="116174">MLPSDRQVYSDSDESLDNFPRKKTKISHVNEQSFDRDILIDKGSQNCDDIEMNHYFNHKNQNLENNQNVSSGVSDDDDYNVNNFEDSESEDYVPMSGGKHELEKYVTNETNSKTNATDGEFIKDVSVFVNDISVFVNDFNNDKERMTKSYKHIGIDDDELYEILEKPYRDKNKYHNKHKKKVATPDENTDSESEDYVPMSGGEHELEKYVTNETNSKTDATDGEFIKDVSVFVNDFNNDEERMTKSYKHIGIDDDELYELLEKPYRDKNKYHNKHKKKVVTPDENTDSDSEDYVPMSGGEHELEKYVTNETNSKTNATDGEFIKDVSVFVNDISVFVNDFNNDKERMTKSYKHIGIDDDELYELLEKPYRDKNKYHNKNKNKVVTPDENTDSDSGPMSGGEFELEEYVTNETNSKTDATDGEFIKDVSVLVNDFNNDEERMTKSYKHITIDDDELYELLEKPYRDKNKYHNKHKKKVVTPDENTDSNSEDYVPMSGSELELEEYVTNETNSKTDETDRESIKNKPHNESNKEVFTPDDYEEGEKTLLEEVCKNHFDILPENWIHAIHNSGMPIYLNKKSRVVTLSRPYFLGPGDPKSHLAPVSAITCLQYQKGLENKEIIKNVPNYHVSKVGDMIIPNAKVETVEENIIKESLTHVELREYCQSLFKLKVEENKSPNKTPKEQNIKTEISGATLKNTKERPSLPDSTKLISFPLQTEDHNKQFYRRREWIMNPIGKSYVSILHEYLQQALQTLPRYEFKELESEELPYSATVVLNDVQYGVGLGINKKQAKLNAAQATLDILIPEMKNKIDSNIKNQSDPVIFDQIKVTDPRVIEFCAKTSEPSPYDMLLICLQRNIGECEIGIEFKVNKRHRTMFNQYCTMTVGKDKASVPCKNKRDGKQKAAQIILSLLHPHIDNWGSLLRLYGNGSIKNPKEKKQEQQEITRLQCKATANQPNFAILNKLKEEMLKIRDQRKLKETNEMLGLPSTMLATTCPNTIATPSSSTSPN</sequence>
<name>A0AAV0XFH3_9HEMI</name>
<dbReference type="GO" id="GO:0031053">
    <property type="term" value="P:primary miRNA processing"/>
    <property type="evidence" value="ECO:0007669"/>
    <property type="project" value="InterPro"/>
</dbReference>
<dbReference type="Gene3D" id="2.20.70.10">
    <property type="match status" value="1"/>
</dbReference>
<dbReference type="CDD" id="cd19867">
    <property type="entry name" value="DSRM_DGCR8_rpt1"/>
    <property type="match status" value="1"/>
</dbReference>
<evidence type="ECO:0000313" key="4">
    <source>
        <dbReference type="EMBL" id="CAI6366871.1"/>
    </source>
</evidence>
<dbReference type="PANTHER" id="PTHR13482:SF3">
    <property type="entry name" value="MICROPROCESSOR COMPLEX SUBUNIT DGCR8"/>
    <property type="match status" value="1"/>
</dbReference>
<dbReference type="InterPro" id="IPR040375">
    <property type="entry name" value="DGCR8"/>
</dbReference>
<feature type="region of interest" description="Disordered" evidence="2">
    <location>
        <begin position="175"/>
        <end position="199"/>
    </location>
</feature>
<dbReference type="Proteomes" id="UP001160148">
    <property type="component" value="Unassembled WGS sequence"/>
</dbReference>
<comment type="caution">
    <text evidence="4">The sequence shown here is derived from an EMBL/GenBank/DDBJ whole genome shotgun (WGS) entry which is preliminary data.</text>
</comment>
<evidence type="ECO:0000259" key="3">
    <source>
        <dbReference type="PROSITE" id="PS50137"/>
    </source>
</evidence>
<gene>
    <name evidence="4" type="ORF">MEUPH1_LOCUS21408</name>
</gene>
<dbReference type="Pfam" id="PF00035">
    <property type="entry name" value="dsrm"/>
    <property type="match status" value="1"/>
</dbReference>
<dbReference type="GO" id="GO:0070878">
    <property type="term" value="F:primary miRNA binding"/>
    <property type="evidence" value="ECO:0007669"/>
    <property type="project" value="TreeGrafter"/>
</dbReference>
<dbReference type="Gene3D" id="3.30.160.590">
    <property type="match status" value="1"/>
</dbReference>
<dbReference type="InterPro" id="IPR014720">
    <property type="entry name" value="dsRBD_dom"/>
</dbReference>
<keyword evidence="1" id="KW-0694">RNA-binding</keyword>
<dbReference type="GO" id="GO:0020037">
    <property type="term" value="F:heme binding"/>
    <property type="evidence" value="ECO:0007669"/>
    <property type="project" value="InterPro"/>
</dbReference>
<feature type="region of interest" description="Disordered" evidence="2">
    <location>
        <begin position="505"/>
        <end position="538"/>
    </location>
</feature>
<feature type="domain" description="DRBM" evidence="3">
    <location>
        <begin position="737"/>
        <end position="804"/>
    </location>
</feature>
<feature type="compositionally biased region" description="Basic and acidic residues" evidence="2">
    <location>
        <begin position="511"/>
        <end position="531"/>
    </location>
</feature>
<protein>
    <recommendedName>
        <fullName evidence="3">DRBM domain-containing protein</fullName>
    </recommendedName>
</protein>
<dbReference type="GO" id="GO:0070877">
    <property type="term" value="C:microprocessor complex"/>
    <property type="evidence" value="ECO:0007669"/>
    <property type="project" value="InterPro"/>
</dbReference>
<reference evidence="4 5" key="1">
    <citation type="submission" date="2023-01" db="EMBL/GenBank/DDBJ databases">
        <authorList>
            <person name="Whitehead M."/>
        </authorList>
    </citation>
    <scope>NUCLEOTIDE SEQUENCE [LARGE SCALE GENOMIC DNA]</scope>
</reference>
<feature type="region of interest" description="Disordered" evidence="2">
    <location>
        <begin position="373"/>
        <end position="400"/>
    </location>
</feature>
<proteinExistence type="predicted"/>
<organism evidence="4 5">
    <name type="scientific">Macrosiphum euphorbiae</name>
    <name type="common">potato aphid</name>
    <dbReference type="NCBI Taxonomy" id="13131"/>
    <lineage>
        <taxon>Eukaryota</taxon>
        <taxon>Metazoa</taxon>
        <taxon>Ecdysozoa</taxon>
        <taxon>Arthropoda</taxon>
        <taxon>Hexapoda</taxon>
        <taxon>Insecta</taxon>
        <taxon>Pterygota</taxon>
        <taxon>Neoptera</taxon>
        <taxon>Paraneoptera</taxon>
        <taxon>Hemiptera</taxon>
        <taxon>Sternorrhyncha</taxon>
        <taxon>Aphidomorpha</taxon>
        <taxon>Aphidoidea</taxon>
        <taxon>Aphididae</taxon>
        <taxon>Macrosiphini</taxon>
        <taxon>Macrosiphum</taxon>
    </lineage>
</organism>
<feature type="region of interest" description="Disordered" evidence="2">
    <location>
        <begin position="470"/>
        <end position="493"/>
    </location>
</feature>
<dbReference type="CDD" id="cd19868">
    <property type="entry name" value="DSRM_DGCR8_rpt2"/>
    <property type="match status" value="1"/>
</dbReference>
<accession>A0AAV0XFH3</accession>
<keyword evidence="5" id="KW-1185">Reference proteome</keyword>
<dbReference type="Gene3D" id="3.30.160.20">
    <property type="match status" value="2"/>
</dbReference>
<dbReference type="PROSITE" id="PS50137">
    <property type="entry name" value="DS_RBD"/>
    <property type="match status" value="1"/>
</dbReference>
<dbReference type="AlphaFoldDB" id="A0AAV0XFH3"/>
<evidence type="ECO:0000256" key="1">
    <source>
        <dbReference type="PROSITE-ProRule" id="PRU00266"/>
    </source>
</evidence>